<dbReference type="GO" id="GO:0048046">
    <property type="term" value="C:apoplast"/>
    <property type="evidence" value="ECO:0007669"/>
    <property type="project" value="UniProtKB-SubCell"/>
</dbReference>
<dbReference type="InterPro" id="IPR004265">
    <property type="entry name" value="Dirigent"/>
</dbReference>
<evidence type="ECO:0000256" key="1">
    <source>
        <dbReference type="ARBA" id="ARBA00022734"/>
    </source>
</evidence>
<dbReference type="PANTHER" id="PTHR46506">
    <property type="entry name" value="OS05G0143600 PROTEIN"/>
    <property type="match status" value="1"/>
</dbReference>
<dbReference type="InterPro" id="IPR001229">
    <property type="entry name" value="Jacalin-like_lectin_dom"/>
</dbReference>
<dbReference type="Pfam" id="PF01419">
    <property type="entry name" value="Jacalin"/>
    <property type="match status" value="1"/>
</dbReference>
<dbReference type="EMBL" id="CM029052">
    <property type="protein sequence ID" value="KAG2556229.1"/>
    <property type="molecule type" value="Genomic_DNA"/>
</dbReference>
<dbReference type="Gene3D" id="2.100.10.30">
    <property type="entry name" value="Jacalin-like lectin domain"/>
    <property type="match status" value="1"/>
</dbReference>
<dbReference type="AlphaFoldDB" id="A0A8T0P6D5"/>
<evidence type="ECO:0000313" key="4">
    <source>
        <dbReference type="EMBL" id="KAG2556229.1"/>
    </source>
</evidence>
<reference evidence="4" key="1">
    <citation type="submission" date="2020-05" db="EMBL/GenBank/DDBJ databases">
        <title>WGS assembly of Panicum virgatum.</title>
        <authorList>
            <person name="Lovell J.T."/>
            <person name="Jenkins J."/>
            <person name="Shu S."/>
            <person name="Juenger T.E."/>
            <person name="Schmutz J."/>
        </authorList>
    </citation>
    <scope>NUCLEOTIDE SEQUENCE</scope>
    <source>
        <strain evidence="4">AP13</strain>
    </source>
</reference>
<comment type="function">
    <text evidence="2">Dirigent proteins impart stereoselectivity on the phenoxy radical-coupling reaction, yielding optically active lignans from two molecules of coniferyl alcohol in the biosynthesis of lignans, flavonolignans, and alkaloids and thus plays a central role in plant secondary metabolism.</text>
</comment>
<accession>A0A8T0P6D5</accession>
<protein>
    <recommendedName>
        <fullName evidence="2">Dirigent protein</fullName>
    </recommendedName>
</protein>
<comment type="subunit">
    <text evidence="2">Homodimer.</text>
</comment>
<dbReference type="PROSITE" id="PS51752">
    <property type="entry name" value="JACALIN_LECTIN"/>
    <property type="match status" value="1"/>
</dbReference>
<dbReference type="Pfam" id="PF03018">
    <property type="entry name" value="Dirigent"/>
    <property type="match status" value="1"/>
</dbReference>
<keyword evidence="1" id="KW-0430">Lectin</keyword>
<evidence type="ECO:0000256" key="2">
    <source>
        <dbReference type="RuleBase" id="RU363099"/>
    </source>
</evidence>
<keyword evidence="2" id="KW-0964">Secreted</keyword>
<sequence>MAKLQVTPASAFTEYEEINFQGLFMYHTPLGSKANQVSILDNKAPIGIGATAVNNWEVYDGPGQNAKLVARAQGLHIQAGNWVNSLSLVFVDERFSGSTLEVMGIVVGTGEWAVVGGTGQFAMANGVISKKFHEQRSDGNIIELTIHAFCPRLKGTRVPAPTKKGPWGGNGGSLREMVGKSQRLESVTINHGGVVHAIGFSYIDQDGRINDTSIWGEILTGSPDKTETIKFGPSEFVKQITGIGVRGTAPIVYLTNFRIVTNQKTYGPFGAWVGNDTSFCYIVPEDETVVGFFAYASDRVYKIGLYTI</sequence>
<keyword evidence="2" id="KW-0052">Apoplast</keyword>
<comment type="subcellular location">
    <subcellularLocation>
        <location evidence="2">Secreted</location>
        <location evidence="2">Extracellular space</location>
        <location evidence="2">Apoplast</location>
    </subcellularLocation>
</comment>
<gene>
    <name evidence="4" type="ORF">PVAP13_8NG091400</name>
</gene>
<proteinExistence type="inferred from homology"/>
<feature type="domain" description="Jacalin-type lectin" evidence="3">
    <location>
        <begin position="161"/>
        <end position="308"/>
    </location>
</feature>
<dbReference type="GO" id="GO:0030246">
    <property type="term" value="F:carbohydrate binding"/>
    <property type="evidence" value="ECO:0007669"/>
    <property type="project" value="UniProtKB-KW"/>
</dbReference>
<comment type="similarity">
    <text evidence="2">Belongs to the plant dirigent protein family.</text>
</comment>
<dbReference type="Proteomes" id="UP000823388">
    <property type="component" value="Chromosome 8N"/>
</dbReference>
<organism evidence="4 5">
    <name type="scientific">Panicum virgatum</name>
    <name type="common">Blackwell switchgrass</name>
    <dbReference type="NCBI Taxonomy" id="38727"/>
    <lineage>
        <taxon>Eukaryota</taxon>
        <taxon>Viridiplantae</taxon>
        <taxon>Streptophyta</taxon>
        <taxon>Embryophyta</taxon>
        <taxon>Tracheophyta</taxon>
        <taxon>Spermatophyta</taxon>
        <taxon>Magnoliopsida</taxon>
        <taxon>Liliopsida</taxon>
        <taxon>Poales</taxon>
        <taxon>Poaceae</taxon>
        <taxon>PACMAD clade</taxon>
        <taxon>Panicoideae</taxon>
        <taxon>Panicodae</taxon>
        <taxon>Paniceae</taxon>
        <taxon>Panicinae</taxon>
        <taxon>Panicum</taxon>
        <taxon>Panicum sect. Hiantes</taxon>
    </lineage>
</organism>
<keyword evidence="5" id="KW-1185">Reference proteome</keyword>
<evidence type="ECO:0000259" key="3">
    <source>
        <dbReference type="PROSITE" id="PS51752"/>
    </source>
</evidence>
<dbReference type="InterPro" id="IPR036404">
    <property type="entry name" value="Jacalin-like_lectin_dom_sf"/>
</dbReference>
<name>A0A8T0P6D5_PANVG</name>
<comment type="caution">
    <text evidence="4">The sequence shown here is derived from an EMBL/GenBank/DDBJ whole genome shotgun (WGS) entry which is preliminary data.</text>
</comment>
<evidence type="ECO:0000313" key="5">
    <source>
        <dbReference type="Proteomes" id="UP000823388"/>
    </source>
</evidence>
<dbReference type="OrthoDB" id="583353at2759"/>
<dbReference type="SUPFAM" id="SSF51101">
    <property type="entry name" value="Mannose-binding lectins"/>
    <property type="match status" value="1"/>
</dbReference>